<reference evidence="9" key="1">
    <citation type="submission" date="2017-07" db="EMBL/GenBank/DDBJ databases">
        <title>Taro Niue Genome Assembly and Annotation.</title>
        <authorList>
            <person name="Atibalentja N."/>
            <person name="Keating K."/>
            <person name="Fields C.J."/>
        </authorList>
    </citation>
    <scope>NUCLEOTIDE SEQUENCE</scope>
    <source>
        <strain evidence="9">Niue_2</strain>
        <tissue evidence="9">Leaf</tissue>
    </source>
</reference>
<dbReference type="GO" id="GO:0045892">
    <property type="term" value="P:negative regulation of DNA-templated transcription"/>
    <property type="evidence" value="ECO:0007669"/>
    <property type="project" value="UniProtKB-UniRule"/>
</dbReference>
<dbReference type="PANTHER" id="PTHR33057">
    <property type="entry name" value="TRANSCRIPTION REPRESSOR OFP7-RELATED"/>
    <property type="match status" value="1"/>
</dbReference>
<dbReference type="GO" id="GO:0005634">
    <property type="term" value="C:nucleus"/>
    <property type="evidence" value="ECO:0007669"/>
    <property type="project" value="UniProtKB-SubCell"/>
</dbReference>
<feature type="compositionally biased region" description="Low complexity" evidence="7">
    <location>
        <begin position="84"/>
        <end position="99"/>
    </location>
</feature>
<evidence type="ECO:0000256" key="7">
    <source>
        <dbReference type="SAM" id="MobiDB-lite"/>
    </source>
</evidence>
<feature type="region of interest" description="Disordered" evidence="7">
    <location>
        <begin position="140"/>
        <end position="219"/>
    </location>
</feature>
<dbReference type="EMBL" id="NMUH01000512">
    <property type="protein sequence ID" value="MQL80518.1"/>
    <property type="molecule type" value="Genomic_DNA"/>
</dbReference>
<evidence type="ECO:0000313" key="10">
    <source>
        <dbReference type="Proteomes" id="UP000652761"/>
    </source>
</evidence>
<evidence type="ECO:0000256" key="1">
    <source>
        <dbReference type="ARBA" id="ARBA00004123"/>
    </source>
</evidence>
<keyword evidence="2 6" id="KW-0678">Repressor</keyword>
<gene>
    <name evidence="9" type="ORF">Taro_012982</name>
</gene>
<dbReference type="AlphaFoldDB" id="A0A843UA98"/>
<dbReference type="Proteomes" id="UP000652761">
    <property type="component" value="Unassembled WGS sequence"/>
</dbReference>
<protein>
    <recommendedName>
        <fullName evidence="6">Transcription repressor</fullName>
    </recommendedName>
    <alternativeName>
        <fullName evidence="6">Ovate family protein</fullName>
    </alternativeName>
</protein>
<accession>A0A843UA98</accession>
<comment type="caution">
    <text evidence="9">The sequence shown here is derived from an EMBL/GenBank/DDBJ whole genome shotgun (WGS) entry which is preliminary data.</text>
</comment>
<dbReference type="OrthoDB" id="1928390at2759"/>
<keyword evidence="3 6" id="KW-0805">Transcription regulation</keyword>
<evidence type="ECO:0000256" key="4">
    <source>
        <dbReference type="ARBA" id="ARBA00023163"/>
    </source>
</evidence>
<evidence type="ECO:0000256" key="6">
    <source>
        <dbReference type="RuleBase" id="RU367028"/>
    </source>
</evidence>
<keyword evidence="5 6" id="KW-0539">Nucleus</keyword>
<dbReference type="NCBIfam" id="TIGR01568">
    <property type="entry name" value="A_thal_3678"/>
    <property type="match status" value="1"/>
</dbReference>
<dbReference type="PANTHER" id="PTHR33057:SF70">
    <property type="entry name" value="TRANSCRIPTION REPRESSOR-RELATED"/>
    <property type="match status" value="1"/>
</dbReference>
<feature type="region of interest" description="Disordered" evidence="7">
    <location>
        <begin position="1"/>
        <end position="27"/>
    </location>
</feature>
<dbReference type="Pfam" id="PF04844">
    <property type="entry name" value="Ovate"/>
    <property type="match status" value="1"/>
</dbReference>
<dbReference type="InterPro" id="IPR006458">
    <property type="entry name" value="Ovate_C"/>
</dbReference>
<keyword evidence="10" id="KW-1185">Reference proteome</keyword>
<organism evidence="9 10">
    <name type="scientific">Colocasia esculenta</name>
    <name type="common">Wild taro</name>
    <name type="synonym">Arum esculentum</name>
    <dbReference type="NCBI Taxonomy" id="4460"/>
    <lineage>
        <taxon>Eukaryota</taxon>
        <taxon>Viridiplantae</taxon>
        <taxon>Streptophyta</taxon>
        <taxon>Embryophyta</taxon>
        <taxon>Tracheophyta</taxon>
        <taxon>Spermatophyta</taxon>
        <taxon>Magnoliopsida</taxon>
        <taxon>Liliopsida</taxon>
        <taxon>Araceae</taxon>
        <taxon>Aroideae</taxon>
        <taxon>Colocasieae</taxon>
        <taxon>Colocasia</taxon>
    </lineage>
</organism>
<evidence type="ECO:0000256" key="2">
    <source>
        <dbReference type="ARBA" id="ARBA00022491"/>
    </source>
</evidence>
<evidence type="ECO:0000256" key="3">
    <source>
        <dbReference type="ARBA" id="ARBA00023015"/>
    </source>
</evidence>
<sequence>MPPQTTGAAKASTSSPTTAPKKKLGSSSSIFSLKCGCKDAKSVSVSSTRSDGSHKATAAADPTAAANFSGRHHHPPALSTRPETSSADTITFTTATTSTSHDDDEEDDDNDSPSFSGLLRQLSDLERSVAAWDLRRESSCSWAPVGGRGRTEEEEDEEGEGGKVRRHSTHLVGYDKVREKAAAGFDGKGSSPQRDQRRPRHRRTQSEGGGGRVRGKVGESVAVVKQTEDPLGDFRRSMLQMIVEKEILSGEELQELLCRFLALNSPSHHSLIIRAFADIWRDVFSGYGSSPKAADLLVPPSVRRQGLPLDRRSRHYYQRRPSV</sequence>
<feature type="domain" description="OVATE" evidence="8">
    <location>
        <begin position="223"/>
        <end position="282"/>
    </location>
</feature>
<feature type="compositionally biased region" description="Low complexity" evidence="7">
    <location>
        <begin position="56"/>
        <end position="66"/>
    </location>
</feature>
<feature type="compositionally biased region" description="Low complexity" evidence="7">
    <location>
        <begin position="8"/>
        <end position="19"/>
    </location>
</feature>
<evidence type="ECO:0000256" key="5">
    <source>
        <dbReference type="ARBA" id="ARBA00023242"/>
    </source>
</evidence>
<feature type="compositionally biased region" description="Acidic residues" evidence="7">
    <location>
        <begin position="102"/>
        <end position="111"/>
    </location>
</feature>
<feature type="region of interest" description="Disordered" evidence="7">
    <location>
        <begin position="43"/>
        <end position="119"/>
    </location>
</feature>
<keyword evidence="4 6" id="KW-0804">Transcription</keyword>
<evidence type="ECO:0000313" key="9">
    <source>
        <dbReference type="EMBL" id="MQL80518.1"/>
    </source>
</evidence>
<dbReference type="PROSITE" id="PS51754">
    <property type="entry name" value="OVATE"/>
    <property type="match status" value="1"/>
</dbReference>
<name>A0A843UA98_COLES</name>
<evidence type="ECO:0000259" key="8">
    <source>
        <dbReference type="PROSITE" id="PS51754"/>
    </source>
</evidence>
<comment type="subcellular location">
    <subcellularLocation>
        <location evidence="1 6">Nucleus</location>
    </subcellularLocation>
</comment>
<dbReference type="InterPro" id="IPR038933">
    <property type="entry name" value="Ovate"/>
</dbReference>
<proteinExistence type="predicted"/>
<comment type="function">
    <text evidence="6">Transcriptional repressor that regulates multiple aspects of plant growth and development.</text>
</comment>